<dbReference type="InterPro" id="IPR017525">
    <property type="entry name" value="SspI"/>
</dbReference>
<dbReference type="RefSeq" id="WP_036714594.1">
    <property type="nucleotide sequence ID" value="NZ_BORW01000051.1"/>
</dbReference>
<evidence type="ECO:0000313" key="4">
    <source>
        <dbReference type="Proteomes" id="UP000680638"/>
    </source>
</evidence>
<comment type="subcellular location">
    <subcellularLocation>
        <location evidence="2">Spore core</location>
    </subcellularLocation>
</comment>
<organism evidence="3 4">
    <name type="scientific">Paenibacillus cookii</name>
    <dbReference type="NCBI Taxonomy" id="157839"/>
    <lineage>
        <taxon>Bacteria</taxon>
        <taxon>Bacillati</taxon>
        <taxon>Bacillota</taxon>
        <taxon>Bacilli</taxon>
        <taxon>Bacillales</taxon>
        <taxon>Paenibacillaceae</taxon>
        <taxon>Paenibacillus</taxon>
    </lineage>
</organism>
<evidence type="ECO:0000313" key="3">
    <source>
        <dbReference type="EMBL" id="GIO70210.1"/>
    </source>
</evidence>
<evidence type="ECO:0000256" key="1">
    <source>
        <dbReference type="ARBA" id="ARBA00022969"/>
    </source>
</evidence>
<protein>
    <recommendedName>
        <fullName evidence="2">Small, acid-soluble spore protein I</fullName>
        <shortName evidence="2">SASP I</shortName>
    </recommendedName>
</protein>
<name>A0ABQ4M3U2_9BACL</name>
<dbReference type="HAMAP" id="MF_00669">
    <property type="entry name" value="SspI"/>
    <property type="match status" value="1"/>
</dbReference>
<dbReference type="Pfam" id="PF14098">
    <property type="entry name" value="SSPI"/>
    <property type="match status" value="1"/>
</dbReference>
<reference evidence="3 4" key="1">
    <citation type="submission" date="2021-03" db="EMBL/GenBank/DDBJ databases">
        <title>Antimicrobial resistance genes in bacteria isolated from Japanese honey, and their potential for conferring macrolide and lincosamide resistance in the American foulbrood pathogen Paenibacillus larvae.</title>
        <authorList>
            <person name="Okamoto M."/>
            <person name="Kumagai M."/>
            <person name="Kanamori H."/>
            <person name="Takamatsu D."/>
        </authorList>
    </citation>
    <scope>NUCLEOTIDE SEQUENCE [LARGE SCALE GENOMIC DNA]</scope>
    <source>
        <strain evidence="3 4">J21TS3</strain>
    </source>
</reference>
<dbReference type="NCBIfam" id="TIGR03092">
    <property type="entry name" value="SASP_sspI"/>
    <property type="match status" value="1"/>
</dbReference>
<dbReference type="EMBL" id="BORW01000051">
    <property type="protein sequence ID" value="GIO70210.1"/>
    <property type="molecule type" value="Genomic_DNA"/>
</dbReference>
<dbReference type="Proteomes" id="UP000680638">
    <property type="component" value="Unassembled WGS sequence"/>
</dbReference>
<comment type="similarity">
    <text evidence="2">Belongs to the SspI family.</text>
</comment>
<accession>A0ABQ4M3U2</accession>
<evidence type="ECO:0000256" key="2">
    <source>
        <dbReference type="HAMAP-Rule" id="MF_00669"/>
    </source>
</evidence>
<sequence>MSITLDLRQAVIHKVHDSSEADLRSMIEGSVDGPEQALPGLGVIFEMIWKNIDTNQQDNLVHVVNEHLKHVSPGPLS</sequence>
<keyword evidence="4" id="KW-1185">Reference proteome</keyword>
<gene>
    <name evidence="2 3" type="primary">sspI</name>
    <name evidence="3" type="ORF">J21TS3_50310</name>
</gene>
<proteinExistence type="evidence at transcript level"/>
<comment type="induction">
    <text evidence="2">Expressed only in the forespore compartment of sporulating cells.</text>
</comment>
<keyword evidence="1 2" id="KW-0749">Sporulation</keyword>
<comment type="caution">
    <text evidence="3">The sequence shown here is derived from an EMBL/GenBank/DDBJ whole genome shotgun (WGS) entry which is preliminary data.</text>
</comment>